<feature type="region of interest" description="Disordered" evidence="1">
    <location>
        <begin position="87"/>
        <end position="209"/>
    </location>
</feature>
<organism evidence="3 4">
    <name type="scientific">Cafeteria roenbergensis</name>
    <name type="common">Marine flagellate</name>
    <dbReference type="NCBI Taxonomy" id="33653"/>
    <lineage>
        <taxon>Eukaryota</taxon>
        <taxon>Sar</taxon>
        <taxon>Stramenopiles</taxon>
        <taxon>Bigyra</taxon>
        <taxon>Opalozoa</taxon>
        <taxon>Bicosoecida</taxon>
        <taxon>Cafeteriaceae</taxon>
        <taxon>Cafeteria</taxon>
    </lineage>
</organism>
<feature type="compositionally biased region" description="Low complexity" evidence="1">
    <location>
        <begin position="641"/>
        <end position="656"/>
    </location>
</feature>
<accession>A0A5A8CIX7</accession>
<feature type="compositionally biased region" description="Low complexity" evidence="1">
    <location>
        <begin position="141"/>
        <end position="152"/>
    </location>
</feature>
<dbReference type="AlphaFoldDB" id="A0A5A8CIX7"/>
<sequence length="1146" mass="117352">MLRSTVLRLWQALLLYTPAAMQEAERVVKRRTERSLLAAAAAVREEAAEQGDELGRQESIAKACAAFAGQSKAVGEAVVSWFVAGPREEAGPSRPKIRPLPAARSLRDLSAEMRGQELSRRPRRPGRASMVGGMAGGATRSSHSPSGAGASSVGKKQVPRLRPPSEASPKPPESAEPEPPSSDPGSPVASMAGSDEHSGADTGATTAVGADEATAVARAARADIRHTKLGQARRAKRESWASMDDTPASADDLVSGLTLVRRAGGDTGPSVALAHVKELNGGGAAGHALAATAVSHRFLDSRTEQERRRLLASRRRGSVAAADEHAVAVLRAAAAATAATARAELDAQAAEEEAGAAALGRASTLHAAAVRQVAEGRRRGGLAGAELLPWVFGGPDSCRPGAGASGALHEASVVLPGRRRRMSERSVDGTSGAAARAAQTPAAGLTARPALAAALKQRASDTDAEDLRREAVLDTARSEGAALGAGDARRAISIEQRRGGGGPLSLRQFERAEGWTLAAQSRGVVPAKSSGSARQQQTSRQQVAEAGETLFGAPRKVPPLELRRLLRHGGDGSESSGEDADSLVDAVVDVGELAGSDLVGRPRRRSSGSNGRMRRASGESKWGAGDGDITSGGGDAGGNGSADSEAAQAKAKTDAEAQAEAEAEAGLALDLVGAVVVGDELLGRNARGARYKRELQQRLPGCEALSSYFADWDRSKAVWNQREAALQRARADRLALEAAWQRRERDAKEAYSSLHGAAVDIAAAQAAELRARAGPDPEAAGATAAWMHLRLGGFKPWSRMLSPKATGADGPGPGSAGKGSEQRPNTLGGQWWGSSTSLYSDASERGATPTSRDQQARSGAEAAVLRATGAAVAGGAVARALKHYPELQALLMPGKSAAPRLSTTAPEAEGDSGTAAEPRDAAVGQELLEAATTPAAGGPAGAAGLASGKGDRAQTTAAAGGPLAPAPTLVDDERAAVGRGPLASGGASSGARVGFSGPSKDASLRQRLQLAKTALRLAVEGVDDVTPLASEAASAIAAGHWSYVAGFEPLPEEADAIERAERARRRAERLGRDPPAAPKWQGQALPPGLTFEALSASMPLVAGKTRTRNKPSDAEAKPAGPRGSSRLQAGAKVVLEHGAGGKILRP</sequence>
<comment type="caution">
    <text evidence="3">The sequence shown here is derived from an EMBL/GenBank/DDBJ whole genome shotgun (WGS) entry which is preliminary data.</text>
</comment>
<feature type="compositionally biased region" description="Low complexity" evidence="1">
    <location>
        <begin position="200"/>
        <end position="209"/>
    </location>
</feature>
<name>A0A5A8CIX7_CAFRO</name>
<feature type="compositionally biased region" description="Polar residues" evidence="1">
    <location>
        <begin position="848"/>
        <end position="857"/>
    </location>
</feature>
<feature type="chain" id="PRO_5023105201" evidence="2">
    <location>
        <begin position="25"/>
        <end position="1146"/>
    </location>
</feature>
<gene>
    <name evidence="3" type="ORF">FNF29_03685</name>
</gene>
<proteinExistence type="predicted"/>
<feature type="signal peptide" evidence="2">
    <location>
        <begin position="1"/>
        <end position="24"/>
    </location>
</feature>
<feature type="region of interest" description="Disordered" evidence="1">
    <location>
        <begin position="595"/>
        <end position="657"/>
    </location>
</feature>
<keyword evidence="2" id="KW-0732">Signal</keyword>
<feature type="region of interest" description="Disordered" evidence="1">
    <location>
        <begin position="932"/>
        <end position="969"/>
    </location>
</feature>
<feature type="compositionally biased region" description="Gly residues" evidence="1">
    <location>
        <begin position="624"/>
        <end position="640"/>
    </location>
</feature>
<feature type="compositionally biased region" description="Polar residues" evidence="1">
    <location>
        <begin position="822"/>
        <end position="840"/>
    </location>
</feature>
<keyword evidence="4" id="KW-1185">Reference proteome</keyword>
<dbReference type="EMBL" id="VLTN01000019">
    <property type="protein sequence ID" value="KAA0152798.1"/>
    <property type="molecule type" value="Genomic_DNA"/>
</dbReference>
<feature type="compositionally biased region" description="Pro residues" evidence="1">
    <location>
        <begin position="169"/>
        <end position="182"/>
    </location>
</feature>
<evidence type="ECO:0000313" key="3">
    <source>
        <dbReference type="EMBL" id="KAA0152798.1"/>
    </source>
</evidence>
<feature type="region of interest" description="Disordered" evidence="1">
    <location>
        <begin position="898"/>
        <end position="917"/>
    </location>
</feature>
<feature type="region of interest" description="Disordered" evidence="1">
    <location>
        <begin position="800"/>
        <end position="860"/>
    </location>
</feature>
<protein>
    <submittedName>
        <fullName evidence="3">Uncharacterized protein</fullName>
    </submittedName>
</protein>
<reference evidence="3 4" key="1">
    <citation type="submission" date="2019-07" db="EMBL/GenBank/DDBJ databases">
        <title>Genomes of Cafeteria roenbergensis.</title>
        <authorList>
            <person name="Fischer M.G."/>
            <person name="Hackl T."/>
            <person name="Roman M."/>
        </authorList>
    </citation>
    <scope>NUCLEOTIDE SEQUENCE [LARGE SCALE GENOMIC DNA]</scope>
    <source>
        <strain evidence="3 4">BVI</strain>
    </source>
</reference>
<feature type="region of interest" description="Disordered" evidence="1">
    <location>
        <begin position="1066"/>
        <end position="1085"/>
    </location>
</feature>
<dbReference type="Proteomes" id="UP000323011">
    <property type="component" value="Unassembled WGS sequence"/>
</dbReference>
<feature type="compositionally biased region" description="Low complexity" evidence="1">
    <location>
        <begin position="955"/>
        <end position="969"/>
    </location>
</feature>
<feature type="compositionally biased region" description="Low complexity" evidence="1">
    <location>
        <begin position="429"/>
        <end position="443"/>
    </location>
</feature>
<evidence type="ECO:0000256" key="1">
    <source>
        <dbReference type="SAM" id="MobiDB-lite"/>
    </source>
</evidence>
<feature type="region of interest" description="Disordered" evidence="1">
    <location>
        <begin position="1103"/>
        <end position="1132"/>
    </location>
</feature>
<feature type="compositionally biased region" description="Low complexity" evidence="1">
    <location>
        <begin position="932"/>
        <end position="946"/>
    </location>
</feature>
<feature type="region of interest" description="Disordered" evidence="1">
    <location>
        <begin position="420"/>
        <end position="443"/>
    </location>
</feature>
<feature type="region of interest" description="Disordered" evidence="1">
    <location>
        <begin position="520"/>
        <end position="556"/>
    </location>
</feature>
<feature type="compositionally biased region" description="Basic and acidic residues" evidence="1">
    <location>
        <begin position="105"/>
        <end position="120"/>
    </location>
</feature>
<evidence type="ECO:0000313" key="4">
    <source>
        <dbReference type="Proteomes" id="UP000323011"/>
    </source>
</evidence>
<feature type="compositionally biased region" description="Polar residues" evidence="1">
    <location>
        <begin position="529"/>
        <end position="542"/>
    </location>
</feature>
<evidence type="ECO:0000256" key="2">
    <source>
        <dbReference type="SAM" id="SignalP"/>
    </source>
</evidence>